<sequence>MSRGRRRAVEQSQDYSQGHTLRTGLQISDILERTQLGDAVVIDILDMDRAVAKRIVDAGASVVLNVGPSYSGRFPATGPMVLVDAGVIVIDNIGSAASFLKEGERIDVVGNDILQHGEVIAQGRRCKAENMIEEAARAELSGGVRIRAESLIADSVSLLRNSPAAFLGRADPDLSALVRGRAVVLVAGPLTKVGQSVLEQYPGAIIAVAGKGGAEAAVERDLTVGAVFARVDDAEPSAALGALKSDDDVVAIFIDQSWPLVDGSITGLLAAGAKIVAVAGADAIDEPLIELLDRPREQTASSALVRLDGGGRIVALDSLELLNQVQSSPPRWQLLLAGRQRTVIAVGLALALIVGVVLGSTILAATGSTGRQLSKAKADLTQLTAANETFKQQQSGVDSFLTGVQPSLLVNQLTGRKVVIVIAPGVDPALGEAISGAITQATGSAIGVIQLTPKFLAQEQQASLDDVATRLSSVGASLTSAGPGVRVRTALSQAIATSVKKSVGVPNVQGQGFLNALASVGAISVTGTASTRADLVVFVVPDGGTAAEIAVLSDLGSRFAGNSVVTVLATPNEPLAGSALIKTWTAPSDQARLSVTDKASSTLGRIALVQALAAGAKGRYGTFGTIEPVLSSLT</sequence>
<dbReference type="EMBL" id="CAFBLM010000061">
    <property type="protein sequence ID" value="CAB4878048.1"/>
    <property type="molecule type" value="Genomic_DNA"/>
</dbReference>
<keyword evidence="1" id="KW-1133">Transmembrane helix</keyword>
<keyword evidence="1" id="KW-0472">Membrane</keyword>
<organism evidence="2">
    <name type="scientific">freshwater metagenome</name>
    <dbReference type="NCBI Taxonomy" id="449393"/>
    <lineage>
        <taxon>unclassified sequences</taxon>
        <taxon>metagenomes</taxon>
        <taxon>ecological metagenomes</taxon>
    </lineage>
</organism>
<gene>
    <name evidence="2" type="ORF">UFOPK3401_01198</name>
</gene>
<keyword evidence="1" id="KW-0812">Transmembrane</keyword>
<dbReference type="InterPro" id="IPR021522">
    <property type="entry name" value="MctB"/>
</dbReference>
<proteinExistence type="predicted"/>
<dbReference type="GO" id="GO:0055070">
    <property type="term" value="P:copper ion homeostasis"/>
    <property type="evidence" value="ECO:0007669"/>
    <property type="project" value="InterPro"/>
</dbReference>
<accession>A0A6J7E7J6</accession>
<protein>
    <submittedName>
        <fullName evidence="2">Unannotated protein</fullName>
    </submittedName>
</protein>
<feature type="transmembrane region" description="Helical" evidence="1">
    <location>
        <begin position="343"/>
        <end position="365"/>
    </location>
</feature>
<dbReference type="AlphaFoldDB" id="A0A6J7E7J6"/>
<evidence type="ECO:0000313" key="2">
    <source>
        <dbReference type="EMBL" id="CAB4878048.1"/>
    </source>
</evidence>
<reference evidence="2" key="1">
    <citation type="submission" date="2020-05" db="EMBL/GenBank/DDBJ databases">
        <authorList>
            <person name="Chiriac C."/>
            <person name="Salcher M."/>
            <person name="Ghai R."/>
            <person name="Kavagutti S V."/>
        </authorList>
    </citation>
    <scope>NUCLEOTIDE SEQUENCE</scope>
</reference>
<evidence type="ECO:0000256" key="1">
    <source>
        <dbReference type="SAM" id="Phobius"/>
    </source>
</evidence>
<dbReference type="Pfam" id="PF11382">
    <property type="entry name" value="MctB"/>
    <property type="match status" value="1"/>
</dbReference>
<name>A0A6J7E7J6_9ZZZZ</name>
<dbReference type="GO" id="GO:0016020">
    <property type="term" value="C:membrane"/>
    <property type="evidence" value="ECO:0007669"/>
    <property type="project" value="InterPro"/>
</dbReference>